<evidence type="ECO:0000313" key="1">
    <source>
        <dbReference type="EMBL" id="TRM67191.1"/>
    </source>
</evidence>
<dbReference type="EMBL" id="VDMD01000003">
    <property type="protein sequence ID" value="TRM67191.1"/>
    <property type="molecule type" value="Genomic_DNA"/>
</dbReference>
<dbReference type="AlphaFoldDB" id="A0A550CQW7"/>
<gene>
    <name evidence="1" type="ORF">BD626DRAFT_485033</name>
</gene>
<proteinExistence type="predicted"/>
<accession>A0A550CQW7</accession>
<evidence type="ECO:0000313" key="2">
    <source>
        <dbReference type="Proteomes" id="UP000320762"/>
    </source>
</evidence>
<organism evidence="1 2">
    <name type="scientific">Schizophyllum amplum</name>
    <dbReference type="NCBI Taxonomy" id="97359"/>
    <lineage>
        <taxon>Eukaryota</taxon>
        <taxon>Fungi</taxon>
        <taxon>Dikarya</taxon>
        <taxon>Basidiomycota</taxon>
        <taxon>Agaricomycotina</taxon>
        <taxon>Agaricomycetes</taxon>
        <taxon>Agaricomycetidae</taxon>
        <taxon>Agaricales</taxon>
        <taxon>Schizophyllaceae</taxon>
        <taxon>Schizophyllum</taxon>
    </lineage>
</organism>
<name>A0A550CQW7_9AGAR</name>
<sequence>MSDGRLDRLRTARLSRLPCRRALICALRTSSGCIRADERERSPHDLVLPIYRRRQRTRLAR</sequence>
<keyword evidence="2" id="KW-1185">Reference proteome</keyword>
<comment type="caution">
    <text evidence="1">The sequence shown here is derived from an EMBL/GenBank/DDBJ whole genome shotgun (WGS) entry which is preliminary data.</text>
</comment>
<reference evidence="1 2" key="1">
    <citation type="journal article" date="2019" name="New Phytol.">
        <title>Comparative genomics reveals unique wood-decay strategies and fruiting body development in the Schizophyllaceae.</title>
        <authorList>
            <person name="Almasi E."/>
            <person name="Sahu N."/>
            <person name="Krizsan K."/>
            <person name="Balint B."/>
            <person name="Kovacs G.M."/>
            <person name="Kiss B."/>
            <person name="Cseklye J."/>
            <person name="Drula E."/>
            <person name="Henrissat B."/>
            <person name="Nagy I."/>
            <person name="Chovatia M."/>
            <person name="Adam C."/>
            <person name="LaButti K."/>
            <person name="Lipzen A."/>
            <person name="Riley R."/>
            <person name="Grigoriev I.V."/>
            <person name="Nagy L.G."/>
        </authorList>
    </citation>
    <scope>NUCLEOTIDE SEQUENCE [LARGE SCALE GENOMIC DNA]</scope>
    <source>
        <strain evidence="1 2">NL-1724</strain>
    </source>
</reference>
<dbReference type="Proteomes" id="UP000320762">
    <property type="component" value="Unassembled WGS sequence"/>
</dbReference>
<protein>
    <submittedName>
        <fullName evidence="1">Uncharacterized protein</fullName>
    </submittedName>
</protein>